<dbReference type="GO" id="GO:0006547">
    <property type="term" value="P:L-histidine metabolic process"/>
    <property type="evidence" value="ECO:0007669"/>
    <property type="project" value="UniProtKB-UniRule"/>
</dbReference>
<evidence type="ECO:0000256" key="2">
    <source>
        <dbReference type="ARBA" id="ARBA00023125"/>
    </source>
</evidence>
<dbReference type="GO" id="GO:0003700">
    <property type="term" value="F:DNA-binding transcription factor activity"/>
    <property type="evidence" value="ECO:0007669"/>
    <property type="project" value="UniProtKB-UniRule"/>
</dbReference>
<dbReference type="EMBL" id="CP097501">
    <property type="protein sequence ID" value="URD68231.1"/>
    <property type="molecule type" value="Genomic_DNA"/>
</dbReference>
<dbReference type="PANTHER" id="PTHR44846">
    <property type="entry name" value="MANNOSYL-D-GLYCERATE TRANSPORT/METABOLISM SYSTEM REPRESSOR MNGR-RELATED"/>
    <property type="match status" value="1"/>
</dbReference>
<name>A0AAE9HX40_9NEIS</name>
<dbReference type="AlphaFoldDB" id="A0AAE9HX40"/>
<keyword evidence="1" id="KW-0805">Transcription regulation</keyword>
<evidence type="ECO:0000313" key="7">
    <source>
        <dbReference type="Proteomes" id="UP001056819"/>
    </source>
</evidence>
<dbReference type="FunFam" id="1.10.10.10:FF:000079">
    <property type="entry name" value="GntR family transcriptional regulator"/>
    <property type="match status" value="1"/>
</dbReference>
<dbReference type="Pfam" id="PF07702">
    <property type="entry name" value="UTRA"/>
    <property type="match status" value="1"/>
</dbReference>
<evidence type="ECO:0000256" key="1">
    <source>
        <dbReference type="ARBA" id="ARBA00023015"/>
    </source>
</evidence>
<dbReference type="InterPro" id="IPR050679">
    <property type="entry name" value="Bact_HTH_transcr_reg"/>
</dbReference>
<dbReference type="Gene3D" id="3.40.1410.10">
    <property type="entry name" value="Chorismate lyase-like"/>
    <property type="match status" value="1"/>
</dbReference>
<organism evidence="6 7">
    <name type="scientific">Conchiformibius steedae DSM 2580</name>
    <dbReference type="NCBI Taxonomy" id="1121352"/>
    <lineage>
        <taxon>Bacteria</taxon>
        <taxon>Pseudomonadati</taxon>
        <taxon>Pseudomonadota</taxon>
        <taxon>Betaproteobacteria</taxon>
        <taxon>Neisseriales</taxon>
        <taxon>Neisseriaceae</taxon>
        <taxon>Conchiformibius</taxon>
    </lineage>
</organism>
<dbReference type="InterPro" id="IPR036390">
    <property type="entry name" value="WH_DNA-bd_sf"/>
</dbReference>
<dbReference type="Pfam" id="PF00392">
    <property type="entry name" value="GntR"/>
    <property type="match status" value="1"/>
</dbReference>
<dbReference type="NCBIfam" id="TIGR02018">
    <property type="entry name" value="his_ut_repres"/>
    <property type="match status" value="1"/>
</dbReference>
<dbReference type="InterPro" id="IPR028978">
    <property type="entry name" value="Chorismate_lyase_/UTRA_dom_sf"/>
</dbReference>
<sequence length="237" mass="26425">MNNIPQALYQKVKQHLLAHIQNGTWPVHHRLPSEHELTAQFGVSRMTVNRALRELAAEGRLVRLQGVGTFVAPPKAQSALFEVRSIAEEIARRGGKHHCRVLSVQALATDAATAEALNLPAGAHAYRSMIVHFENHVPIQYEDRWVNPAAVPDYLAQDFHHITPHDYLTAVTPFSEGEHIIEAVLPPKHIAAALAMARGEPCLVVERRTWSGKLAVTQVRLWFAAGRYRLQGRFSAD</sequence>
<dbReference type="InterPro" id="IPR011663">
    <property type="entry name" value="UTRA"/>
</dbReference>
<accession>A0AAE9HX40</accession>
<proteinExistence type="predicted"/>
<dbReference type="PANTHER" id="PTHR44846:SF16">
    <property type="entry name" value="TRANSCRIPTIONAL REGULATOR PHNF-RELATED"/>
    <property type="match status" value="1"/>
</dbReference>
<dbReference type="GO" id="GO:0045892">
    <property type="term" value="P:negative regulation of DNA-templated transcription"/>
    <property type="evidence" value="ECO:0007669"/>
    <property type="project" value="UniProtKB-UniRule"/>
</dbReference>
<dbReference type="InterPro" id="IPR000524">
    <property type="entry name" value="Tscrpt_reg_HTH_GntR"/>
</dbReference>
<dbReference type="SUPFAM" id="SSF46785">
    <property type="entry name" value="Winged helix' DNA-binding domain"/>
    <property type="match status" value="1"/>
</dbReference>
<dbReference type="PROSITE" id="PS50949">
    <property type="entry name" value="HTH_GNTR"/>
    <property type="match status" value="1"/>
</dbReference>
<dbReference type="InterPro" id="IPR036388">
    <property type="entry name" value="WH-like_DNA-bd_sf"/>
</dbReference>
<dbReference type="SMART" id="SM00345">
    <property type="entry name" value="HTH_GNTR"/>
    <property type="match status" value="1"/>
</dbReference>
<dbReference type="Proteomes" id="UP001056819">
    <property type="component" value="Chromosome"/>
</dbReference>
<evidence type="ECO:0000259" key="5">
    <source>
        <dbReference type="PROSITE" id="PS50949"/>
    </source>
</evidence>
<keyword evidence="2" id="KW-0238">DNA-binding</keyword>
<dbReference type="InterPro" id="IPR010248">
    <property type="entry name" value="His_ut_repres"/>
</dbReference>
<evidence type="ECO:0000256" key="3">
    <source>
        <dbReference type="ARBA" id="ARBA00023163"/>
    </source>
</evidence>
<feature type="domain" description="HTH gntR-type" evidence="5">
    <location>
        <begin position="6"/>
        <end position="74"/>
    </location>
</feature>
<dbReference type="SUPFAM" id="SSF64288">
    <property type="entry name" value="Chorismate lyase-like"/>
    <property type="match status" value="1"/>
</dbReference>
<gene>
    <name evidence="6" type="primary">hutC</name>
    <name evidence="6" type="ORF">LNQ82_03465</name>
</gene>
<evidence type="ECO:0000313" key="6">
    <source>
        <dbReference type="EMBL" id="URD68231.1"/>
    </source>
</evidence>
<dbReference type="PRINTS" id="PR00035">
    <property type="entry name" value="HTHGNTR"/>
</dbReference>
<reference evidence="6" key="1">
    <citation type="submission" date="2022-05" db="EMBL/GenBank/DDBJ databases">
        <title>Alysiella filiformis genome sequencing.</title>
        <authorList>
            <person name="Viehboeck T."/>
        </authorList>
    </citation>
    <scope>NUCLEOTIDE SEQUENCE</scope>
    <source>
        <strain evidence="6">DSM 2580</strain>
    </source>
</reference>
<dbReference type="SMART" id="SM00866">
    <property type="entry name" value="UTRA"/>
    <property type="match status" value="1"/>
</dbReference>
<evidence type="ECO:0000256" key="4">
    <source>
        <dbReference type="NCBIfam" id="TIGR02018"/>
    </source>
</evidence>
<keyword evidence="3" id="KW-0804">Transcription</keyword>
<protein>
    <recommendedName>
        <fullName evidence="4">Histidine utilization repressor</fullName>
    </recommendedName>
</protein>
<dbReference type="Gene3D" id="1.10.10.10">
    <property type="entry name" value="Winged helix-like DNA-binding domain superfamily/Winged helix DNA-binding domain"/>
    <property type="match status" value="1"/>
</dbReference>
<dbReference type="GO" id="GO:0003677">
    <property type="term" value="F:DNA binding"/>
    <property type="evidence" value="ECO:0007669"/>
    <property type="project" value="UniProtKB-UniRule"/>
</dbReference>
<dbReference type="CDD" id="cd07377">
    <property type="entry name" value="WHTH_GntR"/>
    <property type="match status" value="1"/>
</dbReference>
<dbReference type="RefSeq" id="WP_051532158.1">
    <property type="nucleotide sequence ID" value="NZ_CP097501.1"/>
</dbReference>